<comment type="caution">
    <text evidence="2">The sequence shown here is derived from an EMBL/GenBank/DDBJ whole genome shotgun (WGS) entry which is preliminary data.</text>
</comment>
<dbReference type="OrthoDB" id="1938135at2"/>
<protein>
    <recommendedName>
        <fullName evidence="1">Ribonuclease H1 N-terminal domain-containing protein</fullName>
    </recommendedName>
</protein>
<dbReference type="Gene3D" id="3.40.970.10">
    <property type="entry name" value="Ribonuclease H1, N-terminal domain"/>
    <property type="match status" value="1"/>
</dbReference>
<evidence type="ECO:0000313" key="2">
    <source>
        <dbReference type="EMBL" id="MPQ45246.1"/>
    </source>
</evidence>
<dbReference type="InterPro" id="IPR037056">
    <property type="entry name" value="RNase_H1_N_sf"/>
</dbReference>
<dbReference type="RefSeq" id="WP_152892361.1">
    <property type="nucleotide sequence ID" value="NZ_WHJC01000532.1"/>
</dbReference>
<dbReference type="InterPro" id="IPR011320">
    <property type="entry name" value="RNase_H1_N"/>
</dbReference>
<dbReference type="SUPFAM" id="SSF55658">
    <property type="entry name" value="L9 N-domain-like"/>
    <property type="match status" value="1"/>
</dbReference>
<reference evidence="2 3" key="1">
    <citation type="submission" date="2019-10" db="EMBL/GenBank/DDBJ databases">
        <title>The Genome Sequence of Clostridium tarantellae Isolated from Fish Brain.</title>
        <authorList>
            <person name="Bano L."/>
            <person name="Kiel M."/>
            <person name="Sales G."/>
            <person name="Doxey A.C."/>
            <person name="Mansfield M.J."/>
            <person name="Schiavone M."/>
            <person name="Rossetto O."/>
            <person name="Pirazzini M."/>
            <person name="Dobrindt U."/>
            <person name="Montecucco C."/>
        </authorList>
    </citation>
    <scope>NUCLEOTIDE SEQUENCE [LARGE SCALE GENOMIC DNA]</scope>
    <source>
        <strain evidence="2 3">DSM 3997</strain>
    </source>
</reference>
<evidence type="ECO:0000259" key="1">
    <source>
        <dbReference type="Pfam" id="PF01693"/>
    </source>
</evidence>
<dbReference type="InterPro" id="IPR009027">
    <property type="entry name" value="Ribosomal_bL9/RNase_H1_N"/>
</dbReference>
<sequence>MTKSKAKKWYAIKDGKGVKNKILTSWTECEKLVKGYPAIYKSFKSEEEAKQYLFQIKDTDIPEVRKIYKKGRECKEKRKSTTKPLNGVRIPNELYEIIEQKANRDNVKIEKLVIEALQMVFE</sequence>
<accession>A0A6I1MP12</accession>
<proteinExistence type="predicted"/>
<dbReference type="Proteomes" id="UP000430345">
    <property type="component" value="Unassembled WGS sequence"/>
</dbReference>
<name>A0A6I1MP12_9CLOT</name>
<feature type="domain" description="Ribonuclease H1 N-terminal" evidence="1">
    <location>
        <begin position="8"/>
        <end position="52"/>
    </location>
</feature>
<dbReference type="EMBL" id="WHJC01000532">
    <property type="protein sequence ID" value="MPQ45246.1"/>
    <property type="molecule type" value="Genomic_DNA"/>
</dbReference>
<gene>
    <name evidence="2" type="ORF">GBZ86_16135</name>
</gene>
<keyword evidence="3" id="KW-1185">Reference proteome</keyword>
<evidence type="ECO:0000313" key="3">
    <source>
        <dbReference type="Proteomes" id="UP000430345"/>
    </source>
</evidence>
<organism evidence="2 3">
    <name type="scientific">Clostridium tarantellae</name>
    <dbReference type="NCBI Taxonomy" id="39493"/>
    <lineage>
        <taxon>Bacteria</taxon>
        <taxon>Bacillati</taxon>
        <taxon>Bacillota</taxon>
        <taxon>Clostridia</taxon>
        <taxon>Eubacteriales</taxon>
        <taxon>Clostridiaceae</taxon>
        <taxon>Clostridium</taxon>
    </lineage>
</organism>
<dbReference type="AlphaFoldDB" id="A0A6I1MP12"/>
<dbReference type="Pfam" id="PF01693">
    <property type="entry name" value="Cauli_VI"/>
    <property type="match status" value="1"/>
</dbReference>